<keyword evidence="2 4" id="KW-0195">Cyclin</keyword>
<feature type="compositionally biased region" description="Low complexity" evidence="5">
    <location>
        <begin position="114"/>
        <end position="126"/>
    </location>
</feature>
<evidence type="ECO:0000259" key="6">
    <source>
        <dbReference type="SMART" id="SM00385"/>
    </source>
</evidence>
<feature type="compositionally biased region" description="Acidic residues" evidence="5">
    <location>
        <begin position="232"/>
        <end position="246"/>
    </location>
</feature>
<feature type="domain" description="Cyclin-like" evidence="6">
    <location>
        <begin position="508"/>
        <end position="589"/>
    </location>
</feature>
<dbReference type="EMBL" id="CH981531">
    <property type="protein sequence ID" value="EDK46886.1"/>
    <property type="molecule type" value="Genomic_DNA"/>
</dbReference>
<reference evidence="8 9" key="1">
    <citation type="journal article" date="2009" name="Nature">
        <title>Evolution of pathogenicity and sexual reproduction in eight Candida genomes.</title>
        <authorList>
            <person name="Butler G."/>
            <person name="Rasmussen M.D."/>
            <person name="Lin M.F."/>
            <person name="Santos M.A."/>
            <person name="Sakthikumar S."/>
            <person name="Munro C.A."/>
            <person name="Rheinbay E."/>
            <person name="Grabherr M."/>
            <person name="Forche A."/>
            <person name="Reedy J.L."/>
            <person name="Agrafioti I."/>
            <person name="Arnaud M.B."/>
            <person name="Bates S."/>
            <person name="Brown A.J."/>
            <person name="Brunke S."/>
            <person name="Costanzo M.C."/>
            <person name="Fitzpatrick D.A."/>
            <person name="de Groot P.W."/>
            <person name="Harris D."/>
            <person name="Hoyer L.L."/>
            <person name="Hube B."/>
            <person name="Klis F.M."/>
            <person name="Kodira C."/>
            <person name="Lennard N."/>
            <person name="Logue M.E."/>
            <person name="Martin R."/>
            <person name="Neiman A.M."/>
            <person name="Nikolaou E."/>
            <person name="Quail M.A."/>
            <person name="Quinn J."/>
            <person name="Santos M.C."/>
            <person name="Schmitzberger F.F."/>
            <person name="Sherlock G."/>
            <person name="Shah P."/>
            <person name="Silverstein K.A."/>
            <person name="Skrzypek M.S."/>
            <person name="Soll D."/>
            <person name="Staggs R."/>
            <person name="Stansfield I."/>
            <person name="Stumpf M.P."/>
            <person name="Sudbery P.E."/>
            <person name="Srikantha T."/>
            <person name="Zeng Q."/>
            <person name="Berman J."/>
            <person name="Berriman M."/>
            <person name="Heitman J."/>
            <person name="Gow N.A."/>
            <person name="Lorenz M.C."/>
            <person name="Birren B.W."/>
            <person name="Kellis M."/>
            <person name="Cuomo C.A."/>
        </authorList>
    </citation>
    <scope>NUCLEOTIDE SEQUENCE [LARGE SCALE GENOMIC DNA]</scope>
    <source>
        <strain evidence="9">ATCC 11503 / BCRC 21390 / CBS 2605 / JCM 1781 / NBRC 1676 / NRRL YB-4239</strain>
    </source>
</reference>
<evidence type="ECO:0000313" key="9">
    <source>
        <dbReference type="Proteomes" id="UP000001996"/>
    </source>
</evidence>
<dbReference type="eggNOG" id="KOG0653">
    <property type="taxonomic scope" value="Eukaryota"/>
</dbReference>
<evidence type="ECO:0000313" key="8">
    <source>
        <dbReference type="EMBL" id="EDK46886.1"/>
    </source>
</evidence>
<accession>A5E628</accession>
<dbReference type="SMART" id="SM01332">
    <property type="entry name" value="Cyclin_C"/>
    <property type="match status" value="1"/>
</dbReference>
<proteinExistence type="inferred from homology"/>
<dbReference type="SMART" id="SM00385">
    <property type="entry name" value="CYCLIN"/>
    <property type="match status" value="2"/>
</dbReference>
<feature type="region of interest" description="Disordered" evidence="5">
    <location>
        <begin position="79"/>
        <end position="264"/>
    </location>
</feature>
<dbReference type="AlphaFoldDB" id="A5E628"/>
<organism evidence="8 9">
    <name type="scientific">Lodderomyces elongisporus (strain ATCC 11503 / CBS 2605 / JCM 1781 / NBRC 1676 / NRRL YB-4239)</name>
    <name type="common">Yeast</name>
    <name type="synonym">Saccharomyces elongisporus</name>
    <dbReference type="NCBI Taxonomy" id="379508"/>
    <lineage>
        <taxon>Eukaryota</taxon>
        <taxon>Fungi</taxon>
        <taxon>Dikarya</taxon>
        <taxon>Ascomycota</taxon>
        <taxon>Saccharomycotina</taxon>
        <taxon>Pichiomycetes</taxon>
        <taxon>Debaryomycetaceae</taxon>
        <taxon>Candida/Lodderomyces clade</taxon>
        <taxon>Lodderomyces</taxon>
    </lineage>
</organism>
<dbReference type="InterPro" id="IPR004367">
    <property type="entry name" value="Cyclin_C-dom"/>
</dbReference>
<dbReference type="Pfam" id="PF02984">
    <property type="entry name" value="Cyclin_C"/>
    <property type="match status" value="1"/>
</dbReference>
<dbReference type="InterPro" id="IPR039361">
    <property type="entry name" value="Cyclin"/>
</dbReference>
<dbReference type="CDD" id="cd20512">
    <property type="entry name" value="CYCLIN_CLBs_yeast_rpt2"/>
    <property type="match status" value="1"/>
</dbReference>
<gene>
    <name evidence="8" type="ORF">LELG_05067</name>
</gene>
<dbReference type="InterPro" id="IPR036915">
    <property type="entry name" value="Cyclin-like_sf"/>
</dbReference>
<evidence type="ECO:0000256" key="2">
    <source>
        <dbReference type="ARBA" id="ARBA00023127"/>
    </source>
</evidence>
<dbReference type="SUPFAM" id="SSF47954">
    <property type="entry name" value="Cyclin-like"/>
    <property type="match status" value="2"/>
</dbReference>
<feature type="compositionally biased region" description="Polar residues" evidence="5">
    <location>
        <begin position="127"/>
        <end position="150"/>
    </location>
</feature>
<keyword evidence="1" id="KW-0132">Cell division</keyword>
<dbReference type="Pfam" id="PF00134">
    <property type="entry name" value="Cyclin_N"/>
    <property type="match status" value="1"/>
</dbReference>
<dbReference type="InParanoid" id="A5E628"/>
<feature type="compositionally biased region" description="Basic and acidic residues" evidence="5">
    <location>
        <begin position="183"/>
        <end position="207"/>
    </location>
</feature>
<evidence type="ECO:0000259" key="7">
    <source>
        <dbReference type="SMART" id="SM01332"/>
    </source>
</evidence>
<dbReference type="GeneID" id="5230871"/>
<dbReference type="FunCoup" id="A5E628">
    <property type="interactions" value="1747"/>
</dbReference>
<evidence type="ECO:0000256" key="5">
    <source>
        <dbReference type="SAM" id="MobiDB-lite"/>
    </source>
</evidence>
<comment type="similarity">
    <text evidence="4">Belongs to the cyclin family.</text>
</comment>
<dbReference type="KEGG" id="lel:PVL30_005206"/>
<feature type="domain" description="Cyclin C-terminal" evidence="7">
    <location>
        <begin position="504"/>
        <end position="619"/>
    </location>
</feature>
<feature type="compositionally biased region" description="Basic residues" evidence="5">
    <location>
        <begin position="104"/>
        <end position="113"/>
    </location>
</feature>
<dbReference type="FunFam" id="1.10.472.10:FF:000001">
    <property type="entry name" value="G2/mitotic-specific cyclin"/>
    <property type="match status" value="1"/>
</dbReference>
<dbReference type="Proteomes" id="UP000001996">
    <property type="component" value="Unassembled WGS sequence"/>
</dbReference>
<feature type="compositionally biased region" description="Acidic residues" evidence="5">
    <location>
        <begin position="167"/>
        <end position="182"/>
    </location>
</feature>
<keyword evidence="9" id="KW-1185">Reference proteome</keyword>
<feature type="compositionally biased region" description="Basic residues" evidence="5">
    <location>
        <begin position="151"/>
        <end position="161"/>
    </location>
</feature>
<dbReference type="GO" id="GO:0007346">
    <property type="term" value="P:regulation of mitotic cell cycle"/>
    <property type="evidence" value="ECO:0007669"/>
    <property type="project" value="UniProtKB-ARBA"/>
</dbReference>
<dbReference type="PROSITE" id="PS00292">
    <property type="entry name" value="CYCLINS"/>
    <property type="match status" value="1"/>
</dbReference>
<sequence length="625" mass="73031">MRSYKAITDENLISRQSRGKHASQAATKSATMTAATGATTLSAPSALSNHPQHNQAIAKAKSRLSTGLHHQREALTDVTAQENSKSAMHYQPQLHSHQTSHQTSHQHRHHPHHSSSNSIGSNHSNSGMTTATINQSKIQVYKQQAAQSIHQNKRQRVHKTNTHGYDEITDTDGNDEEEEEEEKEKVGEDIDNDRGDAGSSEVEERRVKQQFKGSRYDDEYGYRKRANYYQEKEEEKEEEEVDEEEDKENKFGDYLNTLDLPTHDQEGDATLLRSIEVEQETEKEQERDELEPVDYLRMINDEPLDEHEEVDVAEEELKHQQRVRSENKHVPMKPIYSPSSHAELRRIVAKYSRDTLDPEDEDTYDATMVAEYAPEIFNYMRKLEQKYMPDPYYMENMQSELKWEMRAVLIDWVVQVHDKFNLLPETLYLTVNYIDRFLSKRKVSLSRLQLVGAVAFFIAAKYEEINCPTVQEVAFMADNAYTVDEFLKAERFMIDVLEFDMGWPGPMSFLRRTSKADDYDYETRTLAKYFLELTIMDSRFVASPPSWLAAGAHYLSRHLLNRGHWTEQHVFYSGYTERQVRPLAEQMLENCRFPEKNHKAIFEKYQERRYRRSSLFVQDFFDAFE</sequence>
<feature type="domain" description="Cyclin-like" evidence="6">
    <location>
        <begin position="411"/>
        <end position="495"/>
    </location>
</feature>
<feature type="compositionally biased region" description="Low complexity" evidence="5">
    <location>
        <begin position="22"/>
        <end position="31"/>
    </location>
</feature>
<dbReference type="GO" id="GO:0030447">
    <property type="term" value="P:filamentous growth"/>
    <property type="evidence" value="ECO:0007669"/>
    <property type="project" value="UniProtKB-ARBA"/>
</dbReference>
<dbReference type="VEuPathDB" id="FungiDB:LELG_05067"/>
<dbReference type="STRING" id="379508.A5E628"/>
<dbReference type="GO" id="GO:0051301">
    <property type="term" value="P:cell division"/>
    <property type="evidence" value="ECO:0007669"/>
    <property type="project" value="UniProtKB-KW"/>
</dbReference>
<evidence type="ECO:0000256" key="3">
    <source>
        <dbReference type="ARBA" id="ARBA00023306"/>
    </source>
</evidence>
<dbReference type="InterPro" id="IPR013763">
    <property type="entry name" value="Cyclin-like_dom"/>
</dbReference>
<keyword evidence="3" id="KW-0131">Cell cycle</keyword>
<feature type="region of interest" description="Disordered" evidence="5">
    <location>
        <begin position="1"/>
        <end position="31"/>
    </location>
</feature>
<protein>
    <submittedName>
        <fullName evidence="8">G2/mitotic-specific cyclin-4</fullName>
    </submittedName>
</protein>
<dbReference type="Gene3D" id="1.10.472.10">
    <property type="entry name" value="Cyclin-like"/>
    <property type="match status" value="2"/>
</dbReference>
<evidence type="ECO:0000256" key="4">
    <source>
        <dbReference type="RuleBase" id="RU000383"/>
    </source>
</evidence>
<dbReference type="GO" id="GO:0016538">
    <property type="term" value="F:cyclin-dependent protein serine/threonine kinase regulator activity"/>
    <property type="evidence" value="ECO:0007669"/>
    <property type="project" value="UniProtKB-ARBA"/>
</dbReference>
<dbReference type="InterPro" id="IPR048258">
    <property type="entry name" value="Cyclins_cyclin-box"/>
</dbReference>
<dbReference type="PANTHER" id="PTHR10177">
    <property type="entry name" value="CYCLINS"/>
    <property type="match status" value="1"/>
</dbReference>
<dbReference type="OrthoDB" id="5590282at2759"/>
<dbReference type="HOGENOM" id="CLU_020695_12_0_1"/>
<dbReference type="InterPro" id="IPR006671">
    <property type="entry name" value="Cyclin_N"/>
</dbReference>
<evidence type="ECO:0000256" key="1">
    <source>
        <dbReference type="ARBA" id="ARBA00022618"/>
    </source>
</evidence>
<name>A5E628_LODEL</name>